<dbReference type="OrthoDB" id="2962993at2759"/>
<keyword evidence="10" id="KW-1185">Reference proteome</keyword>
<name>A0A2T9ZIM1_9FUNG</name>
<evidence type="ECO:0000313" key="10">
    <source>
        <dbReference type="Proteomes" id="UP000245609"/>
    </source>
</evidence>
<gene>
    <name evidence="9" type="ORF">BB560_001046</name>
</gene>
<dbReference type="PANTHER" id="PTHR43791">
    <property type="entry name" value="PERMEASE-RELATED"/>
    <property type="match status" value="1"/>
</dbReference>
<evidence type="ECO:0000259" key="8">
    <source>
        <dbReference type="PROSITE" id="PS50850"/>
    </source>
</evidence>
<comment type="caution">
    <text evidence="9">The sequence shown here is derived from an EMBL/GenBank/DDBJ whole genome shotgun (WGS) entry which is preliminary data.</text>
</comment>
<dbReference type="PROSITE" id="PS50850">
    <property type="entry name" value="MFS"/>
    <property type="match status" value="1"/>
</dbReference>
<dbReference type="GO" id="GO:0022857">
    <property type="term" value="F:transmembrane transporter activity"/>
    <property type="evidence" value="ECO:0007669"/>
    <property type="project" value="InterPro"/>
</dbReference>
<feature type="transmembrane region" description="Helical" evidence="7">
    <location>
        <begin position="270"/>
        <end position="295"/>
    </location>
</feature>
<dbReference type="FunFam" id="1.20.1250.20:FF:000018">
    <property type="entry name" value="MFS transporter permease"/>
    <property type="match status" value="1"/>
</dbReference>
<dbReference type="EMBL" id="MBFS01000121">
    <property type="protein sequence ID" value="PVV04456.1"/>
    <property type="molecule type" value="Genomic_DNA"/>
</dbReference>
<keyword evidence="2" id="KW-0813">Transport</keyword>
<evidence type="ECO:0000256" key="4">
    <source>
        <dbReference type="ARBA" id="ARBA00022989"/>
    </source>
</evidence>
<reference evidence="9 10" key="1">
    <citation type="journal article" date="2018" name="MBio">
        <title>Comparative Genomics Reveals the Core Gene Toolbox for the Fungus-Insect Symbiosis.</title>
        <authorList>
            <person name="Wang Y."/>
            <person name="Stata M."/>
            <person name="Wang W."/>
            <person name="Stajich J.E."/>
            <person name="White M.M."/>
            <person name="Moncalvo J.M."/>
        </authorList>
    </citation>
    <scope>NUCLEOTIDE SEQUENCE [LARGE SCALE GENOMIC DNA]</scope>
    <source>
        <strain evidence="9 10">SC-DP-2</strain>
    </source>
</reference>
<feature type="transmembrane region" description="Helical" evidence="7">
    <location>
        <begin position="421"/>
        <end position="447"/>
    </location>
</feature>
<feature type="transmembrane region" description="Helical" evidence="7">
    <location>
        <begin position="388"/>
        <end position="409"/>
    </location>
</feature>
<keyword evidence="6" id="KW-0175">Coiled coil</keyword>
<evidence type="ECO:0000256" key="5">
    <source>
        <dbReference type="ARBA" id="ARBA00023136"/>
    </source>
</evidence>
<feature type="transmembrane region" description="Helical" evidence="7">
    <location>
        <begin position="108"/>
        <end position="126"/>
    </location>
</feature>
<feature type="domain" description="Major facilitator superfamily (MFS) profile" evidence="8">
    <location>
        <begin position="42"/>
        <end position="452"/>
    </location>
</feature>
<dbReference type="InterPro" id="IPR036259">
    <property type="entry name" value="MFS_trans_sf"/>
</dbReference>
<keyword evidence="4 7" id="KW-1133">Transmembrane helix</keyword>
<evidence type="ECO:0000256" key="2">
    <source>
        <dbReference type="ARBA" id="ARBA00022448"/>
    </source>
</evidence>
<feature type="transmembrane region" description="Helical" evidence="7">
    <location>
        <begin position="203"/>
        <end position="223"/>
    </location>
</feature>
<dbReference type="AlphaFoldDB" id="A0A2T9ZIM1"/>
<feature type="transmembrane region" description="Helical" evidence="7">
    <location>
        <begin position="334"/>
        <end position="353"/>
    </location>
</feature>
<dbReference type="InterPro" id="IPR011701">
    <property type="entry name" value="MFS"/>
</dbReference>
<sequence length="482" mass="53886">MQTSSKNDIEVQEKVLLNVLEELTEEQEELLKSSLRKRDWRILPITMLLYICALMDRSNIGSALVNGLVDGLKLSPVQEGNVTSMFYVFYILFETPSNILLKRFSPHLWFAFIGSSWSICCILLGIVKRGSIFVIIRSIMGAFEAGFTPGMIGYLGYWYTRKEVGTRMTIFFTALPIAGVIGAPLAGLFASIKIPGLLPFQNIFILEGAITLAICIASFFIILDYPDKATFFTPEEYELTVTRIRVDQGMASKSKISLKRTLAPFKDWKMWVFCLIFLGYVNVYIVIGIFSPTLIKSFGYTSIQATYLAIIPNATGLVGVILVLRFLNKVKYSYMILAYSLITIFGYSVAVFYRNRISSLVFLGIAGFGTMANVSLSLTWMSVNQGGIYKGLIVSAFVISVGNIAGVASPRTFTKNFAPNYILGNILCVGLIVLSSVCVAILSIFFIRTNHKRDTKPVDVSHLSEEEQRDMNDFHPNFRYIP</sequence>
<dbReference type="InterPro" id="IPR020846">
    <property type="entry name" value="MFS_dom"/>
</dbReference>
<keyword evidence="5 7" id="KW-0472">Membrane</keyword>
<evidence type="ECO:0000256" key="7">
    <source>
        <dbReference type="SAM" id="Phobius"/>
    </source>
</evidence>
<dbReference type="GO" id="GO:0016020">
    <property type="term" value="C:membrane"/>
    <property type="evidence" value="ECO:0007669"/>
    <property type="project" value="UniProtKB-SubCell"/>
</dbReference>
<dbReference type="Proteomes" id="UP000245609">
    <property type="component" value="Unassembled WGS sequence"/>
</dbReference>
<dbReference type="STRING" id="133381.A0A2T9ZIM1"/>
<feature type="transmembrane region" description="Helical" evidence="7">
    <location>
        <begin position="359"/>
        <end position="381"/>
    </location>
</feature>
<feature type="coiled-coil region" evidence="6">
    <location>
        <begin position="6"/>
        <end position="37"/>
    </location>
</feature>
<proteinExistence type="predicted"/>
<feature type="transmembrane region" description="Helical" evidence="7">
    <location>
        <begin position="169"/>
        <end position="191"/>
    </location>
</feature>
<dbReference type="SUPFAM" id="SSF103473">
    <property type="entry name" value="MFS general substrate transporter"/>
    <property type="match status" value="1"/>
</dbReference>
<organism evidence="9 10">
    <name type="scientific">Smittium megazygosporum</name>
    <dbReference type="NCBI Taxonomy" id="133381"/>
    <lineage>
        <taxon>Eukaryota</taxon>
        <taxon>Fungi</taxon>
        <taxon>Fungi incertae sedis</taxon>
        <taxon>Zoopagomycota</taxon>
        <taxon>Kickxellomycotina</taxon>
        <taxon>Harpellomycetes</taxon>
        <taxon>Harpellales</taxon>
        <taxon>Legeriomycetaceae</taxon>
        <taxon>Smittium</taxon>
    </lineage>
</organism>
<dbReference type="Pfam" id="PF07690">
    <property type="entry name" value="MFS_1"/>
    <property type="match status" value="1"/>
</dbReference>
<accession>A0A2T9ZIM1</accession>
<feature type="transmembrane region" description="Helical" evidence="7">
    <location>
        <begin position="132"/>
        <end position="157"/>
    </location>
</feature>
<dbReference type="PANTHER" id="PTHR43791:SF36">
    <property type="entry name" value="TRANSPORTER, PUTATIVE (AFU_ORTHOLOGUE AFUA_6G08340)-RELATED"/>
    <property type="match status" value="1"/>
</dbReference>
<evidence type="ECO:0000313" key="9">
    <source>
        <dbReference type="EMBL" id="PVV04456.1"/>
    </source>
</evidence>
<protein>
    <recommendedName>
        <fullName evidence="8">Major facilitator superfamily (MFS) profile domain-containing protein</fullName>
    </recommendedName>
</protein>
<feature type="transmembrane region" description="Helical" evidence="7">
    <location>
        <begin position="307"/>
        <end position="327"/>
    </location>
</feature>
<evidence type="ECO:0000256" key="1">
    <source>
        <dbReference type="ARBA" id="ARBA00004141"/>
    </source>
</evidence>
<evidence type="ECO:0000256" key="6">
    <source>
        <dbReference type="SAM" id="Coils"/>
    </source>
</evidence>
<keyword evidence="3 7" id="KW-0812">Transmembrane</keyword>
<comment type="subcellular location">
    <subcellularLocation>
        <location evidence="1">Membrane</location>
        <topology evidence="1">Multi-pass membrane protein</topology>
    </subcellularLocation>
</comment>
<dbReference type="Gene3D" id="1.20.1250.20">
    <property type="entry name" value="MFS general substrate transporter like domains"/>
    <property type="match status" value="2"/>
</dbReference>
<evidence type="ECO:0000256" key="3">
    <source>
        <dbReference type="ARBA" id="ARBA00022692"/>
    </source>
</evidence>